<protein>
    <submittedName>
        <fullName evidence="3">Reverse transcriptase domain-containing protein</fullName>
    </submittedName>
</protein>
<accession>A0A183TDP2</accession>
<proteinExistence type="predicted"/>
<dbReference type="AlphaFoldDB" id="A0A183TDP2"/>
<sequence length="77" mass="8892">MDLRTEATKADFIRCRCRLVQQRLQAMQDGWMVRKAQEIQGYADRNEMKNILKAIKTIYGPSIKGTALCSTLMAQHF</sequence>
<dbReference type="EMBL" id="UYSU01039115">
    <property type="protein sequence ID" value="VDM00976.1"/>
    <property type="molecule type" value="Genomic_DNA"/>
</dbReference>
<dbReference type="Proteomes" id="UP000275846">
    <property type="component" value="Unassembled WGS sequence"/>
</dbReference>
<evidence type="ECO:0000313" key="1">
    <source>
        <dbReference type="EMBL" id="VDM00976.1"/>
    </source>
</evidence>
<organism evidence="3">
    <name type="scientific">Schistocephalus solidus</name>
    <name type="common">Tapeworm</name>
    <dbReference type="NCBI Taxonomy" id="70667"/>
    <lineage>
        <taxon>Eukaryota</taxon>
        <taxon>Metazoa</taxon>
        <taxon>Spiralia</taxon>
        <taxon>Lophotrochozoa</taxon>
        <taxon>Platyhelminthes</taxon>
        <taxon>Cestoda</taxon>
        <taxon>Eucestoda</taxon>
        <taxon>Diphyllobothriidea</taxon>
        <taxon>Diphyllobothriidae</taxon>
        <taxon>Schistocephalus</taxon>
    </lineage>
</organism>
<reference evidence="1 2" key="2">
    <citation type="submission" date="2018-11" db="EMBL/GenBank/DDBJ databases">
        <authorList>
            <consortium name="Pathogen Informatics"/>
        </authorList>
    </citation>
    <scope>NUCLEOTIDE SEQUENCE [LARGE SCALE GENOMIC DNA]</scope>
    <source>
        <strain evidence="1 2">NST_G2</strain>
    </source>
</reference>
<reference evidence="3" key="1">
    <citation type="submission" date="2016-06" db="UniProtKB">
        <authorList>
            <consortium name="WormBaseParasite"/>
        </authorList>
    </citation>
    <scope>IDENTIFICATION</scope>
</reference>
<dbReference type="WBParaSite" id="SSLN_0001514301-mRNA-1">
    <property type="protein sequence ID" value="SSLN_0001514301-mRNA-1"/>
    <property type="gene ID" value="SSLN_0001514301"/>
</dbReference>
<name>A0A183TDP2_SCHSO</name>
<evidence type="ECO:0000313" key="2">
    <source>
        <dbReference type="Proteomes" id="UP000275846"/>
    </source>
</evidence>
<keyword evidence="2" id="KW-1185">Reference proteome</keyword>
<gene>
    <name evidence="1" type="ORF">SSLN_LOCUS14590</name>
</gene>
<evidence type="ECO:0000313" key="3">
    <source>
        <dbReference type="WBParaSite" id="SSLN_0001514301-mRNA-1"/>
    </source>
</evidence>